<proteinExistence type="predicted"/>
<evidence type="ECO:0000259" key="5">
    <source>
        <dbReference type="PROSITE" id="PS50017"/>
    </source>
</evidence>
<organism evidence="7">
    <name type="scientific">Lygus hesperus</name>
    <name type="common">Western plant bug</name>
    <dbReference type="NCBI Taxonomy" id="30085"/>
    <lineage>
        <taxon>Eukaryota</taxon>
        <taxon>Metazoa</taxon>
        <taxon>Ecdysozoa</taxon>
        <taxon>Arthropoda</taxon>
        <taxon>Hexapoda</taxon>
        <taxon>Insecta</taxon>
        <taxon>Pterygota</taxon>
        <taxon>Neoptera</taxon>
        <taxon>Paraneoptera</taxon>
        <taxon>Hemiptera</taxon>
        <taxon>Heteroptera</taxon>
        <taxon>Panheteroptera</taxon>
        <taxon>Cimicomorpha</taxon>
        <taxon>Miridae</taxon>
        <taxon>Mirini</taxon>
        <taxon>Lygus</taxon>
    </lineage>
</organism>
<dbReference type="PROSITE" id="PS50104">
    <property type="entry name" value="TIR"/>
    <property type="match status" value="1"/>
</dbReference>
<dbReference type="GO" id="GO:0005737">
    <property type="term" value="C:cytoplasm"/>
    <property type="evidence" value="ECO:0007669"/>
    <property type="project" value="UniProtKB-SubCell"/>
</dbReference>
<dbReference type="GO" id="GO:0045087">
    <property type="term" value="P:innate immune response"/>
    <property type="evidence" value="ECO:0007669"/>
    <property type="project" value="TreeGrafter"/>
</dbReference>
<dbReference type="InterPro" id="IPR017281">
    <property type="entry name" value="Myelin_different_resp_MyD88"/>
</dbReference>
<feature type="region of interest" description="Disordered" evidence="4">
    <location>
        <begin position="342"/>
        <end position="405"/>
    </location>
</feature>
<evidence type="ECO:0000256" key="2">
    <source>
        <dbReference type="ARBA" id="ARBA00022490"/>
    </source>
</evidence>
<evidence type="ECO:0000259" key="6">
    <source>
        <dbReference type="PROSITE" id="PS50104"/>
    </source>
</evidence>
<accession>A0A0A9XHW8</accession>
<dbReference type="GO" id="GO:0005886">
    <property type="term" value="C:plasma membrane"/>
    <property type="evidence" value="ECO:0007669"/>
    <property type="project" value="TreeGrafter"/>
</dbReference>
<dbReference type="FunFam" id="3.40.50.10140:FF:000022">
    <property type="entry name" value="Myd88"/>
    <property type="match status" value="1"/>
</dbReference>
<dbReference type="PANTHER" id="PTHR15079">
    <property type="entry name" value="MYD88"/>
    <property type="match status" value="1"/>
</dbReference>
<protein>
    <submittedName>
        <fullName evidence="7">Myeloid differentiation primary response protein MyD88</fullName>
    </submittedName>
</protein>
<feature type="compositionally biased region" description="Basic residues" evidence="4">
    <location>
        <begin position="384"/>
        <end position="397"/>
    </location>
</feature>
<name>A0A0A9XHW8_LYGHE</name>
<reference evidence="7" key="2">
    <citation type="submission" date="2014-07" db="EMBL/GenBank/DDBJ databases">
        <authorList>
            <person name="Hull J."/>
        </authorList>
    </citation>
    <scope>NUCLEOTIDE SEQUENCE</scope>
</reference>
<dbReference type="GO" id="GO:0070976">
    <property type="term" value="F:TIR domain binding"/>
    <property type="evidence" value="ECO:0007669"/>
    <property type="project" value="InterPro"/>
</dbReference>
<keyword evidence="3" id="KW-0395">Inflammatory response</keyword>
<dbReference type="Gene3D" id="3.40.50.10140">
    <property type="entry name" value="Toll/interleukin-1 receptor homology (TIR) domain"/>
    <property type="match status" value="1"/>
</dbReference>
<dbReference type="SMART" id="SM00255">
    <property type="entry name" value="TIR"/>
    <property type="match status" value="1"/>
</dbReference>
<dbReference type="GO" id="GO:0050830">
    <property type="term" value="P:defense response to Gram-positive bacterium"/>
    <property type="evidence" value="ECO:0007669"/>
    <property type="project" value="TreeGrafter"/>
</dbReference>
<dbReference type="InterPro" id="IPR000157">
    <property type="entry name" value="TIR_dom"/>
</dbReference>
<dbReference type="GO" id="GO:0043123">
    <property type="term" value="P:positive regulation of canonical NF-kappaB signal transduction"/>
    <property type="evidence" value="ECO:0007669"/>
    <property type="project" value="InterPro"/>
</dbReference>
<evidence type="ECO:0000256" key="1">
    <source>
        <dbReference type="ARBA" id="ARBA00004496"/>
    </source>
</evidence>
<feature type="domain" description="Death" evidence="5">
    <location>
        <begin position="63"/>
        <end position="103"/>
    </location>
</feature>
<dbReference type="GO" id="GO:0008063">
    <property type="term" value="P:Toll signaling pathway"/>
    <property type="evidence" value="ECO:0007669"/>
    <property type="project" value="TreeGrafter"/>
</dbReference>
<dbReference type="GO" id="GO:0035325">
    <property type="term" value="F:Toll-like receptor binding"/>
    <property type="evidence" value="ECO:0007669"/>
    <property type="project" value="TreeGrafter"/>
</dbReference>
<dbReference type="SUPFAM" id="SSF47986">
    <property type="entry name" value="DEATH domain"/>
    <property type="match status" value="1"/>
</dbReference>
<dbReference type="InterPro" id="IPR000488">
    <property type="entry name" value="Death_dom"/>
</dbReference>
<dbReference type="Pfam" id="PF13676">
    <property type="entry name" value="TIR_2"/>
    <property type="match status" value="1"/>
</dbReference>
<keyword evidence="2" id="KW-0963">Cytoplasm</keyword>
<reference evidence="8" key="3">
    <citation type="journal article" date="2016" name="Gigascience">
        <title>De novo construction of an expanded transcriptome assembly for the western tarnished plant bug, Lygus hesperus.</title>
        <authorList>
            <person name="Tassone E.E."/>
            <person name="Geib S.M."/>
            <person name="Hall B."/>
            <person name="Fabrick J.A."/>
            <person name="Brent C.S."/>
            <person name="Hull J.J."/>
        </authorList>
    </citation>
    <scope>NUCLEOTIDE SEQUENCE</scope>
</reference>
<dbReference type="PROSITE" id="PS50017">
    <property type="entry name" value="DEATH_DOMAIN"/>
    <property type="match status" value="1"/>
</dbReference>
<sequence>MMEVSPTSLENTPLSVLRNNTREVISSLLNPCKVIPSPSGYPRDFRGLVYLANVPTPPCKSPDPTDTVLKSWQKACKPTVADFIHALEQIDRWDIIDDIKEFIEKDVHDFQQRDSASEKPNVDLNIESDKHILTVDDVQRINEGLEPQIYDAFLLYSDDDADFASEMVERLEQRYQLKLCLKDRDLVGGVTFEHEAIMRLISERCRRLIIIVSPSFIESSANKFFVTYAQALGIEQRQRKIVPCIYRRVTLPPELSYYFVLDHTRSSPLWDFWEKLSQSVKAPIVVANGPSRMSLKTSVSIVELPSPEPLRLKPSEWDCPSKVPAVSNGLLAIEPSSSRPLGAQGSFQLNESPSVSSKVPKEKKKSKLVSLLSGIFPSPPSGKPGKKSKSPKSKAKKLIVQSEST</sequence>
<dbReference type="InterPro" id="IPR035897">
    <property type="entry name" value="Toll_tir_struct_dom_sf"/>
</dbReference>
<evidence type="ECO:0000256" key="3">
    <source>
        <dbReference type="ARBA" id="ARBA00023198"/>
    </source>
</evidence>
<dbReference type="GO" id="GO:0002755">
    <property type="term" value="P:MyD88-dependent toll-like receptor signaling pathway"/>
    <property type="evidence" value="ECO:0007669"/>
    <property type="project" value="InterPro"/>
</dbReference>
<gene>
    <name evidence="7" type="primary">myd88_1</name>
    <name evidence="8" type="synonym">myd88</name>
    <name evidence="7" type="ORF">CM83_58446</name>
    <name evidence="8" type="ORF">g.61046</name>
</gene>
<evidence type="ECO:0000313" key="7">
    <source>
        <dbReference type="EMBL" id="JAG18408.1"/>
    </source>
</evidence>
<dbReference type="SUPFAM" id="SSF52200">
    <property type="entry name" value="Toll/Interleukin receptor TIR domain"/>
    <property type="match status" value="1"/>
</dbReference>
<evidence type="ECO:0000256" key="4">
    <source>
        <dbReference type="SAM" id="MobiDB-lite"/>
    </source>
</evidence>
<dbReference type="Gene3D" id="1.10.533.10">
    <property type="entry name" value="Death Domain, Fas"/>
    <property type="match status" value="1"/>
</dbReference>
<dbReference type="GO" id="GO:0034142">
    <property type="term" value="P:toll-like receptor 4 signaling pathway"/>
    <property type="evidence" value="ECO:0007669"/>
    <property type="project" value="TreeGrafter"/>
</dbReference>
<feature type="domain" description="TIR" evidence="6">
    <location>
        <begin position="148"/>
        <end position="280"/>
    </location>
</feature>
<evidence type="ECO:0000313" key="8">
    <source>
        <dbReference type="EMBL" id="JAP98106.1"/>
    </source>
</evidence>
<dbReference type="AlphaFoldDB" id="A0A0A9XHW8"/>
<dbReference type="EMBL" id="GDHC01020522">
    <property type="protein sequence ID" value="JAP98106.1"/>
    <property type="molecule type" value="Transcribed_RNA"/>
</dbReference>
<dbReference type="PANTHER" id="PTHR15079:SF3">
    <property type="entry name" value="MYELOID DIFFERENTIATION PRIMARY RESPONSE PROTEIN MYD88"/>
    <property type="match status" value="1"/>
</dbReference>
<dbReference type="InterPro" id="IPR011029">
    <property type="entry name" value="DEATH-like_dom_sf"/>
</dbReference>
<reference evidence="7" key="1">
    <citation type="journal article" date="2014" name="PLoS ONE">
        <title>Transcriptome-Based Identification of ABC Transporters in the Western Tarnished Plant Bug Lygus hesperus.</title>
        <authorList>
            <person name="Hull J.J."/>
            <person name="Chaney K."/>
            <person name="Geib S.M."/>
            <person name="Fabrick J.A."/>
            <person name="Brent C.S."/>
            <person name="Walsh D."/>
            <person name="Lavine L.C."/>
        </authorList>
    </citation>
    <scope>NUCLEOTIDE SEQUENCE</scope>
</reference>
<comment type="subcellular location">
    <subcellularLocation>
        <location evidence="1">Cytoplasm</location>
    </subcellularLocation>
</comment>
<dbReference type="EMBL" id="GBHO01025196">
    <property type="protein sequence ID" value="JAG18408.1"/>
    <property type="molecule type" value="Transcribed_RNA"/>
</dbReference>